<evidence type="ECO:0000313" key="3">
    <source>
        <dbReference type="Proteomes" id="UP000007350"/>
    </source>
</evidence>
<evidence type="ECO:0000313" key="2">
    <source>
        <dbReference type="EMBL" id="EKF28868.1"/>
    </source>
</evidence>
<accession>K2M1M5</accession>
<proteinExistence type="predicted"/>
<protein>
    <submittedName>
        <fullName evidence="2">Uncharacterized protein</fullName>
    </submittedName>
</protein>
<evidence type="ECO:0000256" key="1">
    <source>
        <dbReference type="SAM" id="MobiDB-lite"/>
    </source>
</evidence>
<keyword evidence="3" id="KW-1185">Reference proteome</keyword>
<feature type="compositionally biased region" description="Low complexity" evidence="1">
    <location>
        <begin position="38"/>
        <end position="49"/>
    </location>
</feature>
<feature type="non-terminal residue" evidence="2">
    <location>
        <position position="247"/>
    </location>
</feature>
<comment type="caution">
    <text evidence="2">The sequence shown here is derived from an EMBL/GenBank/DDBJ whole genome shotgun (WGS) entry which is preliminary data.</text>
</comment>
<reference evidence="2 3" key="1">
    <citation type="journal article" date="2012" name="BMC Genomics">
        <title>Comparative genomic analysis of human infective Trypanosoma cruzi lineages with the bat-restricted subspecies T. cruzi marinkellei.</title>
        <authorList>
            <person name="Franzen O."/>
            <person name="Talavera-Lopez C."/>
            <person name="Ochaya S."/>
            <person name="Butler C.E."/>
            <person name="Messenger L.A."/>
            <person name="Lewis M.D."/>
            <person name="Llewellyn M.S."/>
            <person name="Marinkelle C.J."/>
            <person name="Tyler K.M."/>
            <person name="Miles M.A."/>
            <person name="Andersson B."/>
        </authorList>
    </citation>
    <scope>NUCLEOTIDE SEQUENCE [LARGE SCALE GENOMIC DNA]</scope>
    <source>
        <strain evidence="2 3">B7</strain>
    </source>
</reference>
<dbReference type="EMBL" id="AHKC01014634">
    <property type="protein sequence ID" value="EKF28868.1"/>
    <property type="molecule type" value="Genomic_DNA"/>
</dbReference>
<name>K2M1M5_TRYCR</name>
<feature type="region of interest" description="Disordered" evidence="1">
    <location>
        <begin position="1"/>
        <end position="121"/>
    </location>
</feature>
<organism evidence="2 3">
    <name type="scientific">Trypanosoma cruzi marinkellei</name>
    <dbReference type="NCBI Taxonomy" id="85056"/>
    <lineage>
        <taxon>Eukaryota</taxon>
        <taxon>Discoba</taxon>
        <taxon>Euglenozoa</taxon>
        <taxon>Kinetoplastea</taxon>
        <taxon>Metakinetoplastina</taxon>
        <taxon>Trypanosomatida</taxon>
        <taxon>Trypanosomatidae</taxon>
        <taxon>Trypanosoma</taxon>
        <taxon>Schizotrypanum</taxon>
    </lineage>
</organism>
<dbReference type="Proteomes" id="UP000007350">
    <property type="component" value="Unassembled WGS sequence"/>
</dbReference>
<gene>
    <name evidence="2" type="ORF">MOQ_007366</name>
</gene>
<dbReference type="OrthoDB" id="10536369at2759"/>
<dbReference type="AlphaFoldDB" id="K2M1M5"/>
<sequence>MRGPLPPSEPQAEHVGHVPSFWSDERTPPQIGQEDVDPPLAGRLGLAPLTSVTCSGGGGGGSASPAKEGTAPPTNNGLIVIRGARAGLSRSGQESHRTSAQCHDSRRRRPSRHREWSPRHTNKHLPCSVRAFLHLLRFPPVRSPDRSEEAHVPGIGAVLRERSRHDGVSVYSNVAWDSAVSWGNVVSAVRPRSASESCTVQISSLTSSCTASVPRRSASIAERESVATGTRVGDRDAAALRGNGKCL</sequence>